<name>A0ABY5JZY2_9CELL</name>
<dbReference type="EMBL" id="CP101989">
    <property type="protein sequence ID" value="UUI63751.1"/>
    <property type="molecule type" value="Genomic_DNA"/>
</dbReference>
<feature type="transmembrane region" description="Helical" evidence="1">
    <location>
        <begin position="41"/>
        <end position="63"/>
    </location>
</feature>
<feature type="transmembrane region" description="Helical" evidence="1">
    <location>
        <begin position="133"/>
        <end position="156"/>
    </location>
</feature>
<feature type="transmembrane region" description="Helical" evidence="1">
    <location>
        <begin position="69"/>
        <end position="92"/>
    </location>
</feature>
<sequence>MTTDSPWTPNPTIFHGSRVPPQLRSLAHRSARVYVGPMVRLLLRALIFLASAALGLLAAAAALDDFTVTASGFIVTVVVFAVAQSVLSPFILKMSTRYAPAFLGGIGLVSTFVALLLAHLLTDGLRIDGAATWVLATIIVWAVTALATFTLPFVLLRERRRGRTDDAEPARG</sequence>
<accession>A0ABY5JZY2</accession>
<feature type="transmembrane region" description="Helical" evidence="1">
    <location>
        <begin position="99"/>
        <end position="121"/>
    </location>
</feature>
<dbReference type="RefSeq" id="WP_227563324.1">
    <property type="nucleotide sequence ID" value="NZ_CP101989.1"/>
</dbReference>
<dbReference type="Proteomes" id="UP001317322">
    <property type="component" value="Chromosome"/>
</dbReference>
<keyword evidence="1" id="KW-1133">Transmembrane helix</keyword>
<evidence type="ECO:0000256" key="1">
    <source>
        <dbReference type="SAM" id="Phobius"/>
    </source>
</evidence>
<gene>
    <name evidence="2" type="ORF">NP075_11405</name>
</gene>
<reference evidence="2 3" key="1">
    <citation type="submission" date="2022-07" db="EMBL/GenBank/DDBJ databases">
        <title>Novel species in genus cellulomonas.</title>
        <authorList>
            <person name="Ye L."/>
        </authorList>
    </citation>
    <scope>NUCLEOTIDE SEQUENCE [LARGE SCALE GENOMIC DNA]</scope>
    <source>
        <strain evidence="3">zg-Y908</strain>
    </source>
</reference>
<evidence type="ECO:0000313" key="2">
    <source>
        <dbReference type="EMBL" id="UUI63751.1"/>
    </source>
</evidence>
<protein>
    <submittedName>
        <fullName evidence="2">Phage holin family protein</fullName>
    </submittedName>
</protein>
<keyword evidence="3" id="KW-1185">Reference proteome</keyword>
<keyword evidence="1" id="KW-0472">Membrane</keyword>
<keyword evidence="1" id="KW-0812">Transmembrane</keyword>
<organism evidence="2 3">
    <name type="scientific">Cellulomonas wangsupingiae</name>
    <dbReference type="NCBI Taxonomy" id="2968085"/>
    <lineage>
        <taxon>Bacteria</taxon>
        <taxon>Bacillati</taxon>
        <taxon>Actinomycetota</taxon>
        <taxon>Actinomycetes</taxon>
        <taxon>Micrococcales</taxon>
        <taxon>Cellulomonadaceae</taxon>
        <taxon>Cellulomonas</taxon>
    </lineage>
</organism>
<evidence type="ECO:0000313" key="3">
    <source>
        <dbReference type="Proteomes" id="UP001317322"/>
    </source>
</evidence>
<proteinExistence type="predicted"/>